<dbReference type="PANTHER" id="PTHR12136">
    <property type="entry name" value="ENHANCED DISEASE RESISTANCE-RELATED"/>
    <property type="match status" value="1"/>
</dbReference>
<keyword evidence="4" id="KW-1185">Reference proteome</keyword>
<gene>
    <name evidence="3" type="ORF">TrRE_jg3220</name>
</gene>
<feature type="domain" description="Protein ENHANCED DISEASE RESISTANCE 2 C-terminal" evidence="2">
    <location>
        <begin position="43"/>
        <end position="261"/>
    </location>
</feature>
<dbReference type="AlphaFoldDB" id="A0A9W7DVR7"/>
<dbReference type="Proteomes" id="UP001165082">
    <property type="component" value="Unassembled WGS sequence"/>
</dbReference>
<accession>A0A9W7DVR7</accession>
<evidence type="ECO:0000313" key="3">
    <source>
        <dbReference type="EMBL" id="GMH58159.1"/>
    </source>
</evidence>
<evidence type="ECO:0000259" key="2">
    <source>
        <dbReference type="Pfam" id="PF07059"/>
    </source>
</evidence>
<protein>
    <recommendedName>
        <fullName evidence="2">Protein ENHANCED DISEASE RESISTANCE 2 C-terminal domain-containing protein</fullName>
    </recommendedName>
</protein>
<feature type="compositionally biased region" description="Low complexity" evidence="1">
    <location>
        <begin position="1"/>
        <end position="13"/>
    </location>
</feature>
<comment type="caution">
    <text evidence="3">The sequence shown here is derived from an EMBL/GenBank/DDBJ whole genome shotgun (WGS) entry which is preliminary data.</text>
</comment>
<dbReference type="InterPro" id="IPR009769">
    <property type="entry name" value="EDR2_C"/>
</dbReference>
<dbReference type="Pfam" id="PF07059">
    <property type="entry name" value="EDR2_C"/>
    <property type="match status" value="1"/>
</dbReference>
<reference evidence="3" key="1">
    <citation type="submission" date="2022-07" db="EMBL/GenBank/DDBJ databases">
        <title>Genome analysis of Parmales, a sister group of diatoms, reveals the evolutionary specialization of diatoms from phago-mixotrophs to photoautotrophs.</title>
        <authorList>
            <person name="Ban H."/>
            <person name="Sato S."/>
            <person name="Yoshikawa S."/>
            <person name="Kazumasa Y."/>
            <person name="Nakamura Y."/>
            <person name="Ichinomiya M."/>
            <person name="Saitoh K."/>
            <person name="Sato N."/>
            <person name="Blanc-Mathieu R."/>
            <person name="Endo H."/>
            <person name="Kuwata A."/>
            <person name="Ogata H."/>
        </authorList>
    </citation>
    <scope>NUCLEOTIDE SEQUENCE</scope>
</reference>
<name>A0A9W7DVR7_9STRA</name>
<dbReference type="OrthoDB" id="9970435at2759"/>
<dbReference type="InterPro" id="IPR045096">
    <property type="entry name" value="EDR2-like"/>
</dbReference>
<dbReference type="PANTHER" id="PTHR12136:SF41">
    <property type="entry name" value="PLECKSTRIN HOMOLOGY (PH) AND LIPID-BINDING START DOMAINS-CONTAINING PROTEIN"/>
    <property type="match status" value="1"/>
</dbReference>
<dbReference type="EMBL" id="BRXZ01002254">
    <property type="protein sequence ID" value="GMH58159.1"/>
    <property type="molecule type" value="Genomic_DNA"/>
</dbReference>
<evidence type="ECO:0000256" key="1">
    <source>
        <dbReference type="SAM" id="MobiDB-lite"/>
    </source>
</evidence>
<organism evidence="3 4">
    <name type="scientific">Triparma retinervis</name>
    <dbReference type="NCBI Taxonomy" id="2557542"/>
    <lineage>
        <taxon>Eukaryota</taxon>
        <taxon>Sar</taxon>
        <taxon>Stramenopiles</taxon>
        <taxon>Ochrophyta</taxon>
        <taxon>Bolidophyceae</taxon>
        <taxon>Parmales</taxon>
        <taxon>Triparmaceae</taxon>
        <taxon>Triparma</taxon>
    </lineage>
</organism>
<sequence>MSALASAPSESSNPSPPWPFYNGKPGYQFSEKKEGEDDKLGTWRQCDEGTFKVRGCSYLQDKVKIASPPPAFETVSAVGIDSNMALYNVSSRLKQLRTFLESNPDEEFFVSNRAIPIGRKRFRNIIVVAKRTLKKGEDTVFDTTWDSYKNGDDEYKNSRMKFIPGLDNAPWLLRKSVEILGGQRPVIMGKGYLKQKHFMGPNFTEVDVDISSSAIARKIAGQVLPYAASLGLMILEGFVIEGKTEEECPERILEQHQFYAIDTDEDSAELDADDYAIEEGGEEWEGK</sequence>
<feature type="region of interest" description="Disordered" evidence="1">
    <location>
        <begin position="1"/>
        <end position="38"/>
    </location>
</feature>
<proteinExistence type="predicted"/>
<evidence type="ECO:0000313" key="4">
    <source>
        <dbReference type="Proteomes" id="UP001165082"/>
    </source>
</evidence>